<dbReference type="EMBL" id="PHNJ01000023">
    <property type="protein sequence ID" value="TYL36072.1"/>
    <property type="molecule type" value="Genomic_DNA"/>
</dbReference>
<comment type="caution">
    <text evidence="3">The sequence shown here is derived from an EMBL/GenBank/DDBJ whole genome shotgun (WGS) entry which is preliminary data.</text>
</comment>
<evidence type="ECO:0000256" key="1">
    <source>
        <dbReference type="SAM" id="MobiDB-lite"/>
    </source>
</evidence>
<feature type="domain" description="Halobacterial output" evidence="2">
    <location>
        <begin position="31"/>
        <end position="102"/>
    </location>
</feature>
<dbReference type="RefSeq" id="WP_148860577.1">
    <property type="nucleotide sequence ID" value="NZ_PHNJ01000023.1"/>
</dbReference>
<dbReference type="AlphaFoldDB" id="A0A8J8PZ54"/>
<evidence type="ECO:0000259" key="2">
    <source>
        <dbReference type="Pfam" id="PF18545"/>
    </source>
</evidence>
<keyword evidence="4" id="KW-1185">Reference proteome</keyword>
<accession>A0A8J8PZ54</accession>
<evidence type="ECO:0000313" key="3">
    <source>
        <dbReference type="EMBL" id="TYL36072.1"/>
    </source>
</evidence>
<reference evidence="3" key="1">
    <citation type="submission" date="2017-11" db="EMBL/GenBank/DDBJ databases">
        <authorList>
            <person name="Kajale S.C."/>
            <person name="Sharma A."/>
        </authorList>
    </citation>
    <scope>NUCLEOTIDE SEQUENCE</scope>
    <source>
        <strain evidence="3">LS1_42</strain>
    </source>
</reference>
<dbReference type="InterPro" id="IPR040624">
    <property type="entry name" value="HalOD1"/>
</dbReference>
<proteinExistence type="predicted"/>
<organism evidence="3 4">
    <name type="scientific">Natronococcus pandeyae</name>
    <dbReference type="NCBI Taxonomy" id="2055836"/>
    <lineage>
        <taxon>Archaea</taxon>
        <taxon>Methanobacteriati</taxon>
        <taxon>Methanobacteriota</taxon>
        <taxon>Stenosarchaea group</taxon>
        <taxon>Halobacteria</taxon>
        <taxon>Halobacteriales</taxon>
        <taxon>Natrialbaceae</taxon>
        <taxon>Natronococcus</taxon>
    </lineage>
</organism>
<sequence length="110" mass="12688">MTRNKRNSEEEQHRTDDDERITYHRPFDPETDSVSHELIDAVATINNADPTEMAILAQFIDPDALDSLFQSRPDGSSRDVNGELRFEYDTYTVLIDSDGIISLNRRDEQK</sequence>
<dbReference type="Pfam" id="PF18545">
    <property type="entry name" value="HalOD1"/>
    <property type="match status" value="1"/>
</dbReference>
<feature type="region of interest" description="Disordered" evidence="1">
    <location>
        <begin position="1"/>
        <end position="32"/>
    </location>
</feature>
<dbReference type="OrthoDB" id="271604at2157"/>
<dbReference type="Proteomes" id="UP000766904">
    <property type="component" value="Unassembled WGS sequence"/>
</dbReference>
<protein>
    <recommendedName>
        <fullName evidence="2">Halobacterial output domain-containing protein</fullName>
    </recommendedName>
</protein>
<gene>
    <name evidence="3" type="ORF">CV102_24345</name>
</gene>
<name>A0A8J8PZ54_9EURY</name>
<evidence type="ECO:0000313" key="4">
    <source>
        <dbReference type="Proteomes" id="UP000766904"/>
    </source>
</evidence>